<reference evidence="1" key="1">
    <citation type="submission" date="2021-01" db="EMBL/GenBank/DDBJ databases">
        <authorList>
            <consortium name="Genoscope - CEA"/>
            <person name="William W."/>
        </authorList>
    </citation>
    <scope>NUCLEOTIDE SEQUENCE</scope>
</reference>
<organism evidence="1 2">
    <name type="scientific">Paramecium sonneborni</name>
    <dbReference type="NCBI Taxonomy" id="65129"/>
    <lineage>
        <taxon>Eukaryota</taxon>
        <taxon>Sar</taxon>
        <taxon>Alveolata</taxon>
        <taxon>Ciliophora</taxon>
        <taxon>Intramacronucleata</taxon>
        <taxon>Oligohymenophorea</taxon>
        <taxon>Peniculida</taxon>
        <taxon>Parameciidae</taxon>
        <taxon>Paramecium</taxon>
    </lineage>
</organism>
<dbReference type="Proteomes" id="UP000692954">
    <property type="component" value="Unassembled WGS sequence"/>
</dbReference>
<dbReference type="OrthoDB" id="6513042at2759"/>
<dbReference type="AlphaFoldDB" id="A0A8S1NWN9"/>
<keyword evidence="2" id="KW-1185">Reference proteome</keyword>
<comment type="caution">
    <text evidence="1">The sequence shown here is derived from an EMBL/GenBank/DDBJ whole genome shotgun (WGS) entry which is preliminary data.</text>
</comment>
<dbReference type="EMBL" id="CAJJDN010000067">
    <property type="protein sequence ID" value="CAD8097128.1"/>
    <property type="molecule type" value="Genomic_DNA"/>
</dbReference>
<name>A0A8S1NWN9_9CILI</name>
<accession>A0A8S1NWN9</accession>
<evidence type="ECO:0000313" key="2">
    <source>
        <dbReference type="Proteomes" id="UP000692954"/>
    </source>
</evidence>
<evidence type="ECO:0000313" key="1">
    <source>
        <dbReference type="EMBL" id="CAD8097128.1"/>
    </source>
</evidence>
<sequence length="93" mass="11338">MIQLSYHLYNDMDYILNNKIKSSVNNRERTNVALSRARYCQFIFGTFKTMQKNTLNWNKAIKLVQQKQQIIHYIQEDVENHDFYQEKLKFTQD</sequence>
<proteinExistence type="predicted"/>
<protein>
    <submittedName>
        <fullName evidence="1">Uncharacterized protein</fullName>
    </submittedName>
</protein>
<gene>
    <name evidence="1" type="ORF">PSON_ATCC_30995.1.T0670252</name>
</gene>